<organism evidence="5 6">
    <name type="scientific">Prototheca wickerhamii</name>
    <dbReference type="NCBI Taxonomy" id="3111"/>
    <lineage>
        <taxon>Eukaryota</taxon>
        <taxon>Viridiplantae</taxon>
        <taxon>Chlorophyta</taxon>
        <taxon>core chlorophytes</taxon>
        <taxon>Trebouxiophyceae</taxon>
        <taxon>Chlorellales</taxon>
        <taxon>Chlorellaceae</taxon>
        <taxon>Prototheca</taxon>
    </lineage>
</organism>
<dbReference type="AlphaFoldDB" id="A0AAD9IJU6"/>
<evidence type="ECO:0000256" key="2">
    <source>
        <dbReference type="ARBA" id="ARBA00022729"/>
    </source>
</evidence>
<sequence>MKSWCRVALVALTLVSVAHAWGSPPPSPVRHLTTSDFKEVTADGKVYFVKCGHCKRLAPTWETLAKEYEDNSDAEVVSVDCTKQKKICDGAKFFDEQIALQKGQTSA</sequence>
<dbReference type="SUPFAM" id="SSF52833">
    <property type="entry name" value="Thioredoxin-like"/>
    <property type="match status" value="1"/>
</dbReference>
<accession>A0AAD9IJU6</accession>
<feature type="chain" id="PRO_5041973438" description="Thioredoxin domain-containing protein" evidence="3">
    <location>
        <begin position="21"/>
        <end position="107"/>
    </location>
</feature>
<comment type="caution">
    <text evidence="5">The sequence shown here is derived from an EMBL/GenBank/DDBJ whole genome shotgun (WGS) entry which is preliminary data.</text>
</comment>
<evidence type="ECO:0000256" key="1">
    <source>
        <dbReference type="ARBA" id="ARBA00006347"/>
    </source>
</evidence>
<evidence type="ECO:0000313" key="5">
    <source>
        <dbReference type="EMBL" id="KAK2077367.1"/>
    </source>
</evidence>
<gene>
    <name evidence="5" type="ORF">QBZ16_004212</name>
</gene>
<name>A0AAD9IJU6_PROWI</name>
<dbReference type="InterPro" id="IPR013766">
    <property type="entry name" value="Thioredoxin_domain"/>
</dbReference>
<dbReference type="PANTHER" id="PTHR45672:SF3">
    <property type="entry name" value="THIOREDOXIN DOMAIN-CONTAINING PROTEIN 5"/>
    <property type="match status" value="1"/>
</dbReference>
<dbReference type="Pfam" id="PF00085">
    <property type="entry name" value="Thioredoxin"/>
    <property type="match status" value="1"/>
</dbReference>
<dbReference type="GO" id="GO:0005783">
    <property type="term" value="C:endoplasmic reticulum"/>
    <property type="evidence" value="ECO:0007669"/>
    <property type="project" value="TreeGrafter"/>
</dbReference>
<dbReference type="InterPro" id="IPR036249">
    <property type="entry name" value="Thioredoxin-like_sf"/>
</dbReference>
<dbReference type="CDD" id="cd02961">
    <property type="entry name" value="PDI_a_family"/>
    <property type="match status" value="1"/>
</dbReference>
<dbReference type="EMBL" id="JASFZW010000006">
    <property type="protein sequence ID" value="KAK2077367.1"/>
    <property type="molecule type" value="Genomic_DNA"/>
</dbReference>
<feature type="signal peptide" evidence="3">
    <location>
        <begin position="1"/>
        <end position="20"/>
    </location>
</feature>
<feature type="domain" description="Thioredoxin" evidence="4">
    <location>
        <begin position="48"/>
        <end position="89"/>
    </location>
</feature>
<comment type="similarity">
    <text evidence="1">Belongs to the protein disulfide isomerase family.</text>
</comment>
<keyword evidence="6" id="KW-1185">Reference proteome</keyword>
<dbReference type="InterPro" id="IPR051063">
    <property type="entry name" value="PDI"/>
</dbReference>
<protein>
    <recommendedName>
        <fullName evidence="4">Thioredoxin domain-containing protein</fullName>
    </recommendedName>
</protein>
<dbReference type="GO" id="GO:0003756">
    <property type="term" value="F:protein disulfide isomerase activity"/>
    <property type="evidence" value="ECO:0007669"/>
    <property type="project" value="TreeGrafter"/>
</dbReference>
<evidence type="ECO:0000259" key="4">
    <source>
        <dbReference type="Pfam" id="PF00085"/>
    </source>
</evidence>
<evidence type="ECO:0000256" key="3">
    <source>
        <dbReference type="SAM" id="SignalP"/>
    </source>
</evidence>
<dbReference type="GO" id="GO:0006457">
    <property type="term" value="P:protein folding"/>
    <property type="evidence" value="ECO:0007669"/>
    <property type="project" value="TreeGrafter"/>
</dbReference>
<proteinExistence type="inferred from homology"/>
<reference evidence="5" key="1">
    <citation type="submission" date="2021-01" db="EMBL/GenBank/DDBJ databases">
        <authorList>
            <person name="Eckstrom K.M.E."/>
        </authorList>
    </citation>
    <scope>NUCLEOTIDE SEQUENCE</scope>
    <source>
        <strain evidence="5">UVCC 0001</strain>
    </source>
</reference>
<dbReference type="Proteomes" id="UP001255856">
    <property type="component" value="Unassembled WGS sequence"/>
</dbReference>
<dbReference type="Gene3D" id="3.40.30.10">
    <property type="entry name" value="Glutaredoxin"/>
    <property type="match status" value="1"/>
</dbReference>
<evidence type="ECO:0000313" key="6">
    <source>
        <dbReference type="Proteomes" id="UP001255856"/>
    </source>
</evidence>
<keyword evidence="2 3" id="KW-0732">Signal</keyword>
<dbReference type="PANTHER" id="PTHR45672">
    <property type="entry name" value="PROTEIN DISULFIDE-ISOMERASE C17H9.14C-RELATED"/>
    <property type="match status" value="1"/>
</dbReference>